<keyword evidence="1" id="KW-0812">Transmembrane</keyword>
<dbReference type="Proteomes" id="UP000517315">
    <property type="component" value="Unassembled WGS sequence"/>
</dbReference>
<dbReference type="InterPro" id="IPR011042">
    <property type="entry name" value="6-blade_b-propeller_TolB-like"/>
</dbReference>
<name>A0ABR6B3P3_9BACI</name>
<evidence type="ECO:0000256" key="1">
    <source>
        <dbReference type="SAM" id="Phobius"/>
    </source>
</evidence>
<comment type="caution">
    <text evidence="2">The sequence shown here is derived from an EMBL/GenBank/DDBJ whole genome shotgun (WGS) entry which is preliminary data.</text>
</comment>
<keyword evidence="1" id="KW-0472">Membrane</keyword>
<reference evidence="2 3" key="1">
    <citation type="submission" date="2020-08" db="EMBL/GenBank/DDBJ databases">
        <title>Functional genomics of gut bacteria from endangered species of beetles.</title>
        <authorList>
            <person name="Carlos-Shanley C."/>
        </authorList>
    </citation>
    <scope>NUCLEOTIDE SEQUENCE [LARGE SCALE GENOMIC DNA]</scope>
    <source>
        <strain evidence="2 3">S00152</strain>
    </source>
</reference>
<keyword evidence="1" id="KW-1133">Transmembrane helix</keyword>
<keyword evidence="3" id="KW-1185">Reference proteome</keyword>
<accession>A0ABR6B3P3</accession>
<dbReference type="RefSeq" id="WP_232516876.1">
    <property type="nucleotide sequence ID" value="NZ_JACJIG010000003.1"/>
</dbReference>
<evidence type="ECO:0000313" key="2">
    <source>
        <dbReference type="EMBL" id="MBA8918630.1"/>
    </source>
</evidence>
<dbReference type="SUPFAM" id="SSF69304">
    <property type="entry name" value="Tricorn protease N-terminal domain"/>
    <property type="match status" value="2"/>
</dbReference>
<dbReference type="EMBL" id="JACJIG010000003">
    <property type="protein sequence ID" value="MBA8918630.1"/>
    <property type="molecule type" value="Genomic_DNA"/>
</dbReference>
<organism evidence="2 3">
    <name type="scientific">Bacillus aerius</name>
    <dbReference type="NCBI Taxonomy" id="293388"/>
    <lineage>
        <taxon>Bacteria</taxon>
        <taxon>Bacillati</taxon>
        <taxon>Bacillota</taxon>
        <taxon>Bacilli</taxon>
        <taxon>Bacillales</taxon>
        <taxon>Bacillaceae</taxon>
        <taxon>Bacillus</taxon>
    </lineage>
</organism>
<gene>
    <name evidence="2" type="ORF">HNP39_002371</name>
</gene>
<sequence length="373" mass="43141">MSESTYWRKHILRKIFYILMILIGSVTLLYLGGCSQKKTVSEDHKIEFKIEDKEFGHTTMLNYLVTNSVSAIGDRLFLSVDDHSPSKMANKVVEFNRKTQKSNILFTTTFERSSIQGLKANKDWVVWIDSDELGGQMNYYVMNLSTQEIESIKKNNTSETLSDTLELTGHRAVWISHDEEKDATHIYMKDLKKKQTKKLFKLDSMNNAHLSVHNDKLLFFNKDNGKQQAYIYNLTTESLKKIPLNQSLINNSQLINDHQFVYEKAFTDSEGTINKSQLIFYDINTKQSKLIKNTDSGIGSIVIDDHNRFFVETDEPKKSGYTILKEKNDSIKKIGSLKKENHFHLTFDHGLYLLNFQNAQRNNQKLTITSKLP</sequence>
<evidence type="ECO:0000313" key="3">
    <source>
        <dbReference type="Proteomes" id="UP000517315"/>
    </source>
</evidence>
<protein>
    <recommendedName>
        <fullName evidence="4">Lipoprotein</fullName>
    </recommendedName>
</protein>
<evidence type="ECO:0008006" key="4">
    <source>
        <dbReference type="Google" id="ProtNLM"/>
    </source>
</evidence>
<dbReference type="Gene3D" id="2.120.10.30">
    <property type="entry name" value="TolB, C-terminal domain"/>
    <property type="match status" value="1"/>
</dbReference>
<proteinExistence type="predicted"/>
<feature type="transmembrane region" description="Helical" evidence="1">
    <location>
        <begin position="15"/>
        <end position="33"/>
    </location>
</feature>